<evidence type="ECO:0000256" key="3">
    <source>
        <dbReference type="ARBA" id="ARBA00022833"/>
    </source>
</evidence>
<dbReference type="EMBL" id="CAJVPV010006936">
    <property type="protein sequence ID" value="CAG8612604.1"/>
    <property type="molecule type" value="Genomic_DNA"/>
</dbReference>
<name>A0A9N9GJD2_9GLOM</name>
<dbReference type="GO" id="GO:0016567">
    <property type="term" value="P:protein ubiquitination"/>
    <property type="evidence" value="ECO:0007669"/>
    <property type="project" value="TreeGrafter"/>
</dbReference>
<dbReference type="PROSITE" id="PS00518">
    <property type="entry name" value="ZF_RING_1"/>
    <property type="match status" value="1"/>
</dbReference>
<accession>A0A9N9GJD2</accession>
<dbReference type="OrthoDB" id="8062037at2759"/>
<evidence type="ECO:0000313" key="8">
    <source>
        <dbReference type="Proteomes" id="UP000789342"/>
    </source>
</evidence>
<evidence type="ECO:0000256" key="5">
    <source>
        <dbReference type="SAM" id="MobiDB-lite"/>
    </source>
</evidence>
<feature type="region of interest" description="Disordered" evidence="5">
    <location>
        <begin position="163"/>
        <end position="199"/>
    </location>
</feature>
<comment type="caution">
    <text evidence="7">The sequence shown here is derived from an EMBL/GenBank/DDBJ whole genome shotgun (WGS) entry which is preliminary data.</text>
</comment>
<feature type="compositionally biased region" description="Polar residues" evidence="5">
    <location>
        <begin position="166"/>
        <end position="185"/>
    </location>
</feature>
<keyword evidence="2 4" id="KW-0863">Zinc-finger</keyword>
<gene>
    <name evidence="7" type="ORF">AMORRO_LOCUS8290</name>
</gene>
<sequence>MPPKVTDLTFFCRALSNLFTIVLEKAAAYARVLNGTNGQPPSPAAIHFFVYPIYGAEGGEQTPPFIFFTPLFVPQENRKHVSESTMKKLPIIEITQQDIDAQATCPICLEAFCLPSTDQESNSLPQTVRQMPCKHVFCESCLFQWLKENNTCPLCRKEIEAEGAPQQPQNEQTAAESTTVSSQEDVTMDDASLSTDSDSSSASCALESVGCCGESQSNEESPTASPLITLPQCHHQFHASCLRTSLIVEGYSFESPNSRPLDFYCPTCRSPAIIQSDVLKTSSVSSPPREQQRPSLPIVLSLPPDSDVMDLD</sequence>
<dbReference type="Gene3D" id="3.30.40.10">
    <property type="entry name" value="Zinc/RING finger domain, C3HC4 (zinc finger)"/>
    <property type="match status" value="2"/>
</dbReference>
<protein>
    <submittedName>
        <fullName evidence="7">3747_t:CDS:1</fullName>
    </submittedName>
</protein>
<evidence type="ECO:0000313" key="7">
    <source>
        <dbReference type="EMBL" id="CAG8612604.1"/>
    </source>
</evidence>
<dbReference type="InterPro" id="IPR001841">
    <property type="entry name" value="Znf_RING"/>
</dbReference>
<dbReference type="Proteomes" id="UP000789342">
    <property type="component" value="Unassembled WGS sequence"/>
</dbReference>
<proteinExistence type="predicted"/>
<dbReference type="SMART" id="SM00184">
    <property type="entry name" value="RING"/>
    <property type="match status" value="2"/>
</dbReference>
<dbReference type="Pfam" id="PF13639">
    <property type="entry name" value="zf-RING_2"/>
    <property type="match status" value="1"/>
</dbReference>
<keyword evidence="1" id="KW-0479">Metal-binding</keyword>
<evidence type="ECO:0000256" key="1">
    <source>
        <dbReference type="ARBA" id="ARBA00022723"/>
    </source>
</evidence>
<dbReference type="PANTHER" id="PTHR45969:SF69">
    <property type="entry name" value="FINGER DOMAIN PROTEIN, PUTATIVE (AFU_ORTHOLOGUE AFUA_3G12190)-RELATED"/>
    <property type="match status" value="1"/>
</dbReference>
<feature type="compositionally biased region" description="Polar residues" evidence="5">
    <location>
        <begin position="279"/>
        <end position="289"/>
    </location>
</feature>
<evidence type="ECO:0000256" key="2">
    <source>
        <dbReference type="ARBA" id="ARBA00022771"/>
    </source>
</evidence>
<keyword evidence="3" id="KW-0862">Zinc</keyword>
<feature type="compositionally biased region" description="Low complexity" evidence="5">
    <location>
        <begin position="189"/>
        <end position="199"/>
    </location>
</feature>
<dbReference type="AlphaFoldDB" id="A0A9N9GJD2"/>
<feature type="domain" description="RING-type" evidence="6">
    <location>
        <begin position="105"/>
        <end position="156"/>
    </location>
</feature>
<evidence type="ECO:0000256" key="4">
    <source>
        <dbReference type="PROSITE-ProRule" id="PRU00175"/>
    </source>
</evidence>
<keyword evidence="8" id="KW-1185">Reference proteome</keyword>
<dbReference type="PANTHER" id="PTHR45969">
    <property type="entry name" value="RING ZINC FINGER PROTEIN-RELATED"/>
    <property type="match status" value="1"/>
</dbReference>
<evidence type="ECO:0000259" key="6">
    <source>
        <dbReference type="PROSITE" id="PS50089"/>
    </source>
</evidence>
<dbReference type="InterPro" id="IPR017907">
    <property type="entry name" value="Znf_RING_CS"/>
</dbReference>
<dbReference type="GO" id="GO:0061630">
    <property type="term" value="F:ubiquitin protein ligase activity"/>
    <property type="evidence" value="ECO:0007669"/>
    <property type="project" value="TreeGrafter"/>
</dbReference>
<feature type="region of interest" description="Disordered" evidence="5">
    <location>
        <begin position="279"/>
        <end position="312"/>
    </location>
</feature>
<dbReference type="SUPFAM" id="SSF57850">
    <property type="entry name" value="RING/U-box"/>
    <property type="match status" value="2"/>
</dbReference>
<organism evidence="7 8">
    <name type="scientific">Acaulospora morrowiae</name>
    <dbReference type="NCBI Taxonomy" id="94023"/>
    <lineage>
        <taxon>Eukaryota</taxon>
        <taxon>Fungi</taxon>
        <taxon>Fungi incertae sedis</taxon>
        <taxon>Mucoromycota</taxon>
        <taxon>Glomeromycotina</taxon>
        <taxon>Glomeromycetes</taxon>
        <taxon>Diversisporales</taxon>
        <taxon>Acaulosporaceae</taxon>
        <taxon>Acaulospora</taxon>
    </lineage>
</organism>
<dbReference type="GO" id="GO:0008270">
    <property type="term" value="F:zinc ion binding"/>
    <property type="evidence" value="ECO:0007669"/>
    <property type="project" value="UniProtKB-KW"/>
</dbReference>
<dbReference type="PROSITE" id="PS50089">
    <property type="entry name" value="ZF_RING_2"/>
    <property type="match status" value="1"/>
</dbReference>
<dbReference type="InterPro" id="IPR013083">
    <property type="entry name" value="Znf_RING/FYVE/PHD"/>
</dbReference>
<reference evidence="7" key="1">
    <citation type="submission" date="2021-06" db="EMBL/GenBank/DDBJ databases">
        <authorList>
            <person name="Kallberg Y."/>
            <person name="Tangrot J."/>
            <person name="Rosling A."/>
        </authorList>
    </citation>
    <scope>NUCLEOTIDE SEQUENCE</scope>
    <source>
        <strain evidence="7">CL551</strain>
    </source>
</reference>